<evidence type="ECO:0000256" key="1">
    <source>
        <dbReference type="SAM" id="Coils"/>
    </source>
</evidence>
<dbReference type="InterPro" id="IPR036388">
    <property type="entry name" value="WH-like_DNA-bd_sf"/>
</dbReference>
<reference evidence="2 3" key="1">
    <citation type="submission" date="2019-10" db="EMBL/GenBank/DDBJ databases">
        <title>Whole genome shotgun sequence of Acrocarpospora corrugata NBRC 13972.</title>
        <authorList>
            <person name="Ichikawa N."/>
            <person name="Kimura A."/>
            <person name="Kitahashi Y."/>
            <person name="Komaki H."/>
            <person name="Oguchi A."/>
        </authorList>
    </citation>
    <scope>NUCLEOTIDE SEQUENCE [LARGE SCALE GENOMIC DNA]</scope>
    <source>
        <strain evidence="2 3">NBRC 13972</strain>
    </source>
</reference>
<comment type="caution">
    <text evidence="2">The sequence shown here is derived from an EMBL/GenBank/DDBJ whole genome shotgun (WGS) entry which is preliminary data.</text>
</comment>
<dbReference type="Gene3D" id="1.10.10.10">
    <property type="entry name" value="Winged helix-like DNA-binding domain superfamily/Winged helix DNA-binding domain"/>
    <property type="match status" value="1"/>
</dbReference>
<keyword evidence="1" id="KW-0175">Coiled coil</keyword>
<accession>A0A5M3WA60</accession>
<feature type="coiled-coil region" evidence="1">
    <location>
        <begin position="42"/>
        <end position="69"/>
    </location>
</feature>
<evidence type="ECO:0000313" key="2">
    <source>
        <dbReference type="EMBL" id="GES03388.1"/>
    </source>
</evidence>
<name>A0A5M3WA60_9ACTN</name>
<dbReference type="EMBL" id="BLAD01000068">
    <property type="protein sequence ID" value="GES03388.1"/>
    <property type="molecule type" value="Genomic_DNA"/>
</dbReference>
<proteinExistence type="predicted"/>
<dbReference type="AlphaFoldDB" id="A0A5M3WA60"/>
<keyword evidence="3" id="KW-1185">Reference proteome</keyword>
<organism evidence="2 3">
    <name type="scientific">Acrocarpospora corrugata</name>
    <dbReference type="NCBI Taxonomy" id="35763"/>
    <lineage>
        <taxon>Bacteria</taxon>
        <taxon>Bacillati</taxon>
        <taxon>Actinomycetota</taxon>
        <taxon>Actinomycetes</taxon>
        <taxon>Streptosporangiales</taxon>
        <taxon>Streptosporangiaceae</taxon>
        <taxon>Acrocarpospora</taxon>
    </lineage>
</organism>
<gene>
    <name evidence="2" type="ORF">Acor_54540</name>
</gene>
<dbReference type="InterPro" id="IPR036390">
    <property type="entry name" value="WH_DNA-bd_sf"/>
</dbReference>
<sequence length="69" mass="7800">MAIETLRRALDELAREGVIGAQSTRGTYVIQVPDRIEPPAELQQVISEVQRLAERLKSLEARVRDLESQ</sequence>
<dbReference type="Proteomes" id="UP000334990">
    <property type="component" value="Unassembled WGS sequence"/>
</dbReference>
<dbReference type="SUPFAM" id="SSF46785">
    <property type="entry name" value="Winged helix' DNA-binding domain"/>
    <property type="match status" value="1"/>
</dbReference>
<protein>
    <submittedName>
        <fullName evidence="2">Uncharacterized protein</fullName>
    </submittedName>
</protein>
<evidence type="ECO:0000313" key="3">
    <source>
        <dbReference type="Proteomes" id="UP000334990"/>
    </source>
</evidence>